<accession>A0ABU4VKN4</accession>
<dbReference type="CDD" id="cd18584">
    <property type="entry name" value="ABC_6TM_AarD_CydD"/>
    <property type="match status" value="1"/>
</dbReference>
<dbReference type="InterPro" id="IPR011527">
    <property type="entry name" value="ABC1_TM_dom"/>
</dbReference>
<dbReference type="InterPro" id="IPR036640">
    <property type="entry name" value="ABC1_TM_sf"/>
</dbReference>
<evidence type="ECO:0000256" key="5">
    <source>
        <dbReference type="ARBA" id="ARBA00022989"/>
    </source>
</evidence>
<keyword evidence="4" id="KW-0067">ATP-binding</keyword>
<evidence type="ECO:0000256" key="1">
    <source>
        <dbReference type="ARBA" id="ARBA00004651"/>
    </source>
</evidence>
<dbReference type="InterPro" id="IPR014216">
    <property type="entry name" value="ABC_transptr_CydD"/>
</dbReference>
<dbReference type="PROSITE" id="PS50929">
    <property type="entry name" value="ABC_TM1F"/>
    <property type="match status" value="1"/>
</dbReference>
<comment type="caution">
    <text evidence="10">The sequence shown here is derived from an EMBL/GenBank/DDBJ whole genome shotgun (WGS) entry which is preliminary data.</text>
</comment>
<feature type="domain" description="ABC transporter" evidence="8">
    <location>
        <begin position="336"/>
        <end position="570"/>
    </location>
</feature>
<keyword evidence="11" id="KW-1185">Reference proteome</keyword>
<dbReference type="InterPro" id="IPR003439">
    <property type="entry name" value="ABC_transporter-like_ATP-bd"/>
</dbReference>
<dbReference type="NCBIfam" id="TIGR02857">
    <property type="entry name" value="CydD"/>
    <property type="match status" value="1"/>
</dbReference>
<protein>
    <submittedName>
        <fullName evidence="10">Thiol reductant ABC exporter subunit CydD</fullName>
    </submittedName>
</protein>
<name>A0ABU4VKN4_9ACTN</name>
<evidence type="ECO:0000256" key="4">
    <source>
        <dbReference type="ARBA" id="ARBA00022840"/>
    </source>
</evidence>
<keyword evidence="5 7" id="KW-1133">Transmembrane helix</keyword>
<evidence type="ECO:0000313" key="11">
    <source>
        <dbReference type="Proteomes" id="UP001277761"/>
    </source>
</evidence>
<keyword evidence="2 7" id="KW-0812">Transmembrane</keyword>
<feature type="transmembrane region" description="Helical" evidence="7">
    <location>
        <begin position="56"/>
        <end position="78"/>
    </location>
</feature>
<dbReference type="Pfam" id="PF00664">
    <property type="entry name" value="ABC_membrane"/>
    <property type="match status" value="1"/>
</dbReference>
<evidence type="ECO:0000256" key="6">
    <source>
        <dbReference type="ARBA" id="ARBA00023136"/>
    </source>
</evidence>
<dbReference type="RefSeq" id="WP_319954550.1">
    <property type="nucleotide sequence ID" value="NZ_JAXAVX010000005.1"/>
</dbReference>
<evidence type="ECO:0000259" key="8">
    <source>
        <dbReference type="PROSITE" id="PS50893"/>
    </source>
</evidence>
<feature type="transmembrane region" description="Helical" evidence="7">
    <location>
        <begin position="160"/>
        <end position="178"/>
    </location>
</feature>
<evidence type="ECO:0000313" key="10">
    <source>
        <dbReference type="EMBL" id="MDX8152397.1"/>
    </source>
</evidence>
<dbReference type="Proteomes" id="UP001277761">
    <property type="component" value="Unassembled WGS sequence"/>
</dbReference>
<dbReference type="Pfam" id="PF00005">
    <property type="entry name" value="ABC_tran"/>
    <property type="match status" value="1"/>
</dbReference>
<dbReference type="InterPro" id="IPR003593">
    <property type="entry name" value="AAA+_ATPase"/>
</dbReference>
<dbReference type="Gene3D" id="3.40.50.300">
    <property type="entry name" value="P-loop containing nucleotide triphosphate hydrolases"/>
    <property type="match status" value="1"/>
</dbReference>
<dbReference type="SUPFAM" id="SSF90123">
    <property type="entry name" value="ABC transporter transmembrane region"/>
    <property type="match status" value="1"/>
</dbReference>
<dbReference type="PROSITE" id="PS00211">
    <property type="entry name" value="ABC_TRANSPORTER_1"/>
    <property type="match status" value="1"/>
</dbReference>
<dbReference type="CDD" id="cd03228">
    <property type="entry name" value="ABCC_MRP_Like"/>
    <property type="match status" value="1"/>
</dbReference>
<gene>
    <name evidence="10" type="primary">cydD</name>
    <name evidence="10" type="ORF">SK069_12385</name>
</gene>
<evidence type="ECO:0000256" key="3">
    <source>
        <dbReference type="ARBA" id="ARBA00022741"/>
    </source>
</evidence>
<evidence type="ECO:0000256" key="2">
    <source>
        <dbReference type="ARBA" id="ARBA00022692"/>
    </source>
</evidence>
<comment type="subcellular location">
    <subcellularLocation>
        <location evidence="1">Cell membrane</location>
        <topology evidence="1">Multi-pass membrane protein</topology>
    </subcellularLocation>
</comment>
<feature type="transmembrane region" description="Helical" evidence="7">
    <location>
        <begin position="136"/>
        <end position="154"/>
    </location>
</feature>
<feature type="transmembrane region" description="Helical" evidence="7">
    <location>
        <begin position="21"/>
        <end position="44"/>
    </location>
</feature>
<evidence type="ECO:0000256" key="7">
    <source>
        <dbReference type="SAM" id="Phobius"/>
    </source>
</evidence>
<keyword evidence="3" id="KW-0547">Nucleotide-binding</keyword>
<feature type="transmembrane region" description="Helical" evidence="7">
    <location>
        <begin position="239"/>
        <end position="260"/>
    </location>
</feature>
<dbReference type="SUPFAM" id="SSF52540">
    <property type="entry name" value="P-loop containing nucleoside triphosphate hydrolases"/>
    <property type="match status" value="1"/>
</dbReference>
<reference evidence="10 11" key="1">
    <citation type="submission" date="2023-11" db="EMBL/GenBank/DDBJ databases">
        <authorList>
            <person name="Xu M."/>
            <person name="Jiang T."/>
        </authorList>
    </citation>
    <scope>NUCLEOTIDE SEQUENCE [LARGE SCALE GENOMIC DNA]</scope>
    <source>
        <strain evidence="10 11">SD</strain>
    </source>
</reference>
<dbReference type="EMBL" id="JAXAVX010000005">
    <property type="protein sequence ID" value="MDX8152397.1"/>
    <property type="molecule type" value="Genomic_DNA"/>
</dbReference>
<dbReference type="InterPro" id="IPR027417">
    <property type="entry name" value="P-loop_NTPase"/>
</dbReference>
<dbReference type="PANTHER" id="PTHR24221:SF590">
    <property type="entry name" value="COMPONENT LINKED WITH THE ASSEMBLY OF CYTOCHROME' TRANSPORT TRANSMEMBRANE ATP-BINDING PROTEIN ABC TRANSPORTER CYDD-RELATED"/>
    <property type="match status" value="1"/>
</dbReference>
<evidence type="ECO:0000259" key="9">
    <source>
        <dbReference type="PROSITE" id="PS50929"/>
    </source>
</evidence>
<dbReference type="SMART" id="SM00382">
    <property type="entry name" value="AAA"/>
    <property type="match status" value="1"/>
</dbReference>
<proteinExistence type="predicted"/>
<dbReference type="InterPro" id="IPR017871">
    <property type="entry name" value="ABC_transporter-like_CS"/>
</dbReference>
<dbReference type="PROSITE" id="PS50893">
    <property type="entry name" value="ABC_TRANSPORTER_2"/>
    <property type="match status" value="1"/>
</dbReference>
<organism evidence="10 11">
    <name type="scientific">Patulibacter brassicae</name>
    <dbReference type="NCBI Taxonomy" id="1705717"/>
    <lineage>
        <taxon>Bacteria</taxon>
        <taxon>Bacillati</taxon>
        <taxon>Actinomycetota</taxon>
        <taxon>Thermoleophilia</taxon>
        <taxon>Solirubrobacterales</taxon>
        <taxon>Patulibacteraceae</taxon>
        <taxon>Patulibacter</taxon>
    </lineage>
</organism>
<dbReference type="Gene3D" id="1.20.1560.10">
    <property type="entry name" value="ABC transporter type 1, transmembrane domain"/>
    <property type="match status" value="1"/>
</dbReference>
<dbReference type="PANTHER" id="PTHR24221">
    <property type="entry name" value="ATP-BINDING CASSETTE SUB-FAMILY B"/>
    <property type="match status" value="1"/>
</dbReference>
<sequence length="617" mass="62532">MRGARARRDDDVAQLLGGRRAAAVLGLAEAALTVAVALLLAHAIALGVAGVPDPGAVAPTLAALASVILARAATGAAAELAGARAGRRAVARLRAATVDAALASAGSGDTRPGALAATAVHGADAVGRYAGRYRPARIVGTVGPLLALGAVAVVDPLSAGLLAVALPIGIVFLALVGLRAQAATDERHAGLLLLQGHLLDVLRGLPVLRAHGRARFQVDQVRAAGEAYRSGTVAVLREAFLSSFVLELVAMLGTALVAVACGLRLAQGAMDFGPAIAALVLAPEVFGPLRRLGAEYHAAADAEPVLRELATAAARPATVPTGRGVQELRDPGVHDLALRAVTCATDDRARPALERVDLRIGAGRTTALVGPSGSGKTTLLRLLAGLRSPDAGSVRCGGRPIDAGDLAAWRDGIAWVPQRPTLLPGTLRDNLQPPASRSDRSLTGALRTAGLGPLLAALPAGLDTPMGEGGLPLSAGELRRLAVARALLREPRLVLVDEPTANLDPDAAASVVAALDRLVTGRTAVIASHDPAPLRLAHDVVVLEAGRVVQQRPARPAPPAPVPADPPVHVPTLPATATAAPAIRTAWTAGPDRSALRGSAGRAVVALVPDPDPKDPR</sequence>
<keyword evidence="6 7" id="KW-0472">Membrane</keyword>
<feature type="domain" description="ABC transmembrane type-1" evidence="9">
    <location>
        <begin position="21"/>
        <end position="301"/>
    </location>
</feature>
<dbReference type="InterPro" id="IPR039421">
    <property type="entry name" value="Type_1_exporter"/>
</dbReference>